<evidence type="ECO:0000256" key="9">
    <source>
        <dbReference type="ARBA" id="ARBA00023136"/>
    </source>
</evidence>
<gene>
    <name evidence="15" type="ORF">GSUB_08800</name>
</gene>
<feature type="domain" description="ABC transporter" evidence="14">
    <location>
        <begin position="340"/>
        <end position="582"/>
    </location>
</feature>
<evidence type="ECO:0000256" key="12">
    <source>
        <dbReference type="ARBA" id="ARBA00044143"/>
    </source>
</evidence>
<dbReference type="GO" id="GO:0005886">
    <property type="term" value="C:plasma membrane"/>
    <property type="evidence" value="ECO:0007669"/>
    <property type="project" value="UniProtKB-SubCell"/>
</dbReference>
<keyword evidence="8" id="KW-0406">Ion transport</keyword>
<dbReference type="InterPro" id="IPR003439">
    <property type="entry name" value="ABC_transporter-like_ATP-bd"/>
</dbReference>
<evidence type="ECO:0000256" key="3">
    <source>
        <dbReference type="ARBA" id="ARBA00022448"/>
    </source>
</evidence>
<keyword evidence="16" id="KW-1185">Reference proteome</keyword>
<reference evidence="15 16" key="1">
    <citation type="journal article" date="2015" name="Genome Announc.">
        <title>Genomes of Geoalkalibacter ferrihydriticus Z-0531T and Geoalkalibacter subterraneus Red1T, Two Haloalkaliphilic Metal-Reducing Deltaproteobacteria.</title>
        <authorList>
            <person name="Badalamenti J.P."/>
            <person name="Krajmalnik-Brown R."/>
            <person name="Torres C.I."/>
            <person name="Bond D.R."/>
        </authorList>
    </citation>
    <scope>NUCLEOTIDE SEQUENCE [LARGE SCALE GENOMIC DNA]</scope>
    <source>
        <strain evidence="15 16">Red1</strain>
    </source>
</reference>
<dbReference type="SMART" id="SM00382">
    <property type="entry name" value="AAA"/>
    <property type="match status" value="2"/>
</dbReference>
<evidence type="ECO:0000259" key="14">
    <source>
        <dbReference type="PROSITE" id="PS50893"/>
    </source>
</evidence>
<comment type="subunit">
    <text evidence="10">The complex is composed of two ATP-binding proteins (NikD and NikE), two transmembrane proteins (NikB and NikC) and a solute-binding protein (NikA).</text>
</comment>
<dbReference type="GO" id="GO:0015413">
    <property type="term" value="F:ABC-type nickel transporter activity"/>
    <property type="evidence" value="ECO:0007669"/>
    <property type="project" value="UniProtKB-EC"/>
</dbReference>
<feature type="domain" description="ABC transporter" evidence="14">
    <location>
        <begin position="5"/>
        <end position="248"/>
    </location>
</feature>
<dbReference type="InterPro" id="IPR027417">
    <property type="entry name" value="P-loop_NTPase"/>
</dbReference>
<organism evidence="15 16">
    <name type="scientific">Geoalkalibacter subterraneus</name>
    <dbReference type="NCBI Taxonomy" id="483547"/>
    <lineage>
        <taxon>Bacteria</taxon>
        <taxon>Pseudomonadati</taxon>
        <taxon>Thermodesulfobacteriota</taxon>
        <taxon>Desulfuromonadia</taxon>
        <taxon>Desulfuromonadales</taxon>
        <taxon>Geoalkalibacteraceae</taxon>
        <taxon>Geoalkalibacter</taxon>
    </lineage>
</organism>
<dbReference type="AlphaFoldDB" id="A0A0B5FR81"/>
<dbReference type="PANTHER" id="PTHR43297:SF13">
    <property type="entry name" value="NICKEL ABC TRANSPORTER, ATP-BINDING PROTEIN"/>
    <property type="match status" value="1"/>
</dbReference>
<dbReference type="SUPFAM" id="SSF52540">
    <property type="entry name" value="P-loop containing nucleoside triphosphate hydrolases"/>
    <property type="match status" value="2"/>
</dbReference>
<dbReference type="PROSITE" id="PS00211">
    <property type="entry name" value="ABC_TRANSPORTER_1"/>
    <property type="match status" value="1"/>
</dbReference>
<dbReference type="STRING" id="483547.GSUB_08800"/>
<evidence type="ECO:0000256" key="5">
    <source>
        <dbReference type="ARBA" id="ARBA00022741"/>
    </source>
</evidence>
<evidence type="ECO:0000313" key="16">
    <source>
        <dbReference type="Proteomes" id="UP000035036"/>
    </source>
</evidence>
<dbReference type="KEGG" id="gsb:GSUB_08800"/>
<dbReference type="GO" id="GO:0005524">
    <property type="term" value="F:ATP binding"/>
    <property type="evidence" value="ECO:0007669"/>
    <property type="project" value="UniProtKB-KW"/>
</dbReference>
<dbReference type="EMBL" id="CP010311">
    <property type="protein sequence ID" value="AJF06625.1"/>
    <property type="molecule type" value="Genomic_DNA"/>
</dbReference>
<comment type="subcellular location">
    <subcellularLocation>
        <location evidence="1">Cell inner membrane</location>
        <topology evidence="1">Peripheral membrane protein</topology>
    </subcellularLocation>
</comment>
<keyword evidence="4" id="KW-1003">Cell membrane</keyword>
<keyword evidence="3" id="KW-0813">Transport</keyword>
<proteinExistence type="inferred from homology"/>
<keyword evidence="6" id="KW-0067">ATP-binding</keyword>
<dbReference type="Proteomes" id="UP000035036">
    <property type="component" value="Chromosome"/>
</dbReference>
<keyword evidence="9" id="KW-0472">Membrane</keyword>
<evidence type="ECO:0000313" key="15">
    <source>
        <dbReference type="EMBL" id="AJF06625.1"/>
    </source>
</evidence>
<dbReference type="InterPro" id="IPR050388">
    <property type="entry name" value="ABC_Ni/Peptide_Import"/>
</dbReference>
<dbReference type="InterPro" id="IPR003593">
    <property type="entry name" value="AAA+_ATPase"/>
</dbReference>
<evidence type="ECO:0000256" key="10">
    <source>
        <dbReference type="ARBA" id="ARBA00038669"/>
    </source>
</evidence>
<dbReference type="Gene3D" id="3.40.50.300">
    <property type="entry name" value="P-loop containing nucleotide triphosphate hydrolases"/>
    <property type="match status" value="2"/>
</dbReference>
<dbReference type="PROSITE" id="PS50893">
    <property type="entry name" value="ABC_TRANSPORTER_2"/>
    <property type="match status" value="2"/>
</dbReference>
<dbReference type="Pfam" id="PF00005">
    <property type="entry name" value="ABC_tran"/>
    <property type="match status" value="2"/>
</dbReference>
<evidence type="ECO:0000256" key="11">
    <source>
        <dbReference type="ARBA" id="ARBA00039098"/>
    </source>
</evidence>
<dbReference type="HOGENOM" id="CLU_000604_86_2_7"/>
<evidence type="ECO:0000256" key="1">
    <source>
        <dbReference type="ARBA" id="ARBA00004417"/>
    </source>
</evidence>
<accession>A0A0B5FR81</accession>
<dbReference type="PANTHER" id="PTHR43297">
    <property type="entry name" value="OLIGOPEPTIDE TRANSPORT ATP-BINDING PROTEIN APPD"/>
    <property type="match status" value="1"/>
</dbReference>
<evidence type="ECO:0000256" key="7">
    <source>
        <dbReference type="ARBA" id="ARBA00022967"/>
    </source>
</evidence>
<evidence type="ECO:0000256" key="13">
    <source>
        <dbReference type="ARBA" id="ARBA00048610"/>
    </source>
</evidence>
<dbReference type="RefSeq" id="WP_040200335.1">
    <property type="nucleotide sequence ID" value="NZ_CP010311.1"/>
</dbReference>
<dbReference type="GO" id="GO:0015833">
    <property type="term" value="P:peptide transport"/>
    <property type="evidence" value="ECO:0007669"/>
    <property type="project" value="InterPro"/>
</dbReference>
<evidence type="ECO:0000256" key="2">
    <source>
        <dbReference type="ARBA" id="ARBA00005417"/>
    </source>
</evidence>
<dbReference type="CDD" id="cd03257">
    <property type="entry name" value="ABC_NikE_OppD_transporters"/>
    <property type="match status" value="2"/>
</dbReference>
<evidence type="ECO:0000256" key="8">
    <source>
        <dbReference type="ARBA" id="ARBA00023065"/>
    </source>
</evidence>
<dbReference type="GO" id="GO:0016887">
    <property type="term" value="F:ATP hydrolysis activity"/>
    <property type="evidence" value="ECO:0007669"/>
    <property type="project" value="InterPro"/>
</dbReference>
<dbReference type="InterPro" id="IPR017871">
    <property type="entry name" value="ABC_transporter-like_CS"/>
</dbReference>
<sequence>MLHCSQLKVVYREDDHNLLAVDGINLQLEAGRVLALVGESGSGKSTLARALAGLSPANARVSGQLQFRQQDLTRLTEEQWNTLRWSQIALVAQNGAAALNPSHRIADQVAEPLIVHRGMAKSPAQKQAASALAEMGLDPVLAGRYPHELSGGQIQRALLAMALILDPPVLILDEPTASLDPGTRNFIIELIVRLCARGKAILLITHDLDTCRRLADEVAVLYLGQIMEQLPADHLFTDPCHPYTLALARSYPTLDGGRELGGIRGDAFYRITHAHDEAGFDHTHIVTADNDDAGHAPRQGCLFAPRCTQAQLPCRSGEIAMIRRNTHRVRCRRGGIAPLLELHQVGKRYGKTVALHPENLTLRCGEVFSLVGETGSGKSTLAMIAAGAMPPDGGRRSFENRDMNDWLKKDRLGFARQVGVIDQHPDLAVSHRLCVLDIVAEPLRIQQPSFPLQDIERRVKQSLAEVHLPTRPEFLRHYPHQLNQGALQRLCIARALITGPRLLIADEPTSALDPSVQAKVMKVLLDLQIEKGLTLLLVTHDLGIARKVSDRIGVMHQGRLVEVGPAARILQTPQHPQTRHLLGQAHGGHV</sequence>
<comment type="similarity">
    <text evidence="2">Belongs to the ABC transporter superfamily.</text>
</comment>
<keyword evidence="5" id="KW-0547">Nucleotide-binding</keyword>
<dbReference type="EC" id="7.2.2.11" evidence="11"/>
<evidence type="ECO:0000256" key="4">
    <source>
        <dbReference type="ARBA" id="ARBA00022475"/>
    </source>
</evidence>
<dbReference type="Pfam" id="PF08352">
    <property type="entry name" value="oligo_HPY"/>
    <property type="match status" value="1"/>
</dbReference>
<protein>
    <recommendedName>
        <fullName evidence="12">Nickel import system ATP-binding protein NikD</fullName>
        <ecNumber evidence="11">7.2.2.11</ecNumber>
    </recommendedName>
</protein>
<comment type="catalytic activity">
    <reaction evidence="13">
        <text>Ni(2+)(out) + ATP + H2O = Ni(2+)(in) + ADP + phosphate + H(+)</text>
        <dbReference type="Rhea" id="RHEA:15557"/>
        <dbReference type="ChEBI" id="CHEBI:15377"/>
        <dbReference type="ChEBI" id="CHEBI:15378"/>
        <dbReference type="ChEBI" id="CHEBI:30616"/>
        <dbReference type="ChEBI" id="CHEBI:43474"/>
        <dbReference type="ChEBI" id="CHEBI:49786"/>
        <dbReference type="ChEBI" id="CHEBI:456216"/>
        <dbReference type="EC" id="7.2.2.11"/>
    </reaction>
    <physiologicalReaction direction="left-to-right" evidence="13">
        <dbReference type="Rhea" id="RHEA:15558"/>
    </physiologicalReaction>
</comment>
<keyword evidence="7" id="KW-1278">Translocase</keyword>
<name>A0A0B5FR81_9BACT</name>
<dbReference type="InterPro" id="IPR013563">
    <property type="entry name" value="Oligopep_ABC_C"/>
</dbReference>
<dbReference type="OrthoDB" id="9809450at2"/>
<evidence type="ECO:0000256" key="6">
    <source>
        <dbReference type="ARBA" id="ARBA00022840"/>
    </source>
</evidence>